<sequence>MGNSVAHATKKETSSIVNNNARLTSFVYQDLVVQVQAIQQQMIETTKFIEDQCETDKKIPKELKSRSFTIADPYGNPTVNEYFDHETISTIFNNTIFNKYKKDYVPKYLQKWIKLGEMNQNGISPLNENELKSSVSEHDDGYGFVTYGEVNISIIYREHVRPQSLLLPVLLTDNIEKIKKQIQELTKRKTIELKSLILKENSPMITAYWDEGETLNSNDTVLSSKLYENNSIIMVKLLEESASTESSSNFEILVKTLDGKTITIKVNSSMDISTVKRLIQDMEGIPPDQQRLIFVGKQLEDERTLSDYNIQKESTIHIILRLRGGMFHFTSGRHNFNELPSTRAEAIRNVLAFEFEQTDNLESLPPAHLQNSVLKGRALLVELLSEIKNHSVSHDVPHLKNIILSEAADDEDENDHEEISNDQ</sequence>
<evidence type="ECO:0000313" key="3">
    <source>
        <dbReference type="Proteomes" id="UP000663842"/>
    </source>
</evidence>
<dbReference type="SUPFAM" id="SSF54236">
    <property type="entry name" value="Ubiquitin-like"/>
    <property type="match status" value="1"/>
</dbReference>
<organism evidence="2 3">
    <name type="scientific">Rotaria magnacalcarata</name>
    <dbReference type="NCBI Taxonomy" id="392030"/>
    <lineage>
        <taxon>Eukaryota</taxon>
        <taxon>Metazoa</taxon>
        <taxon>Spiralia</taxon>
        <taxon>Gnathifera</taxon>
        <taxon>Rotifera</taxon>
        <taxon>Eurotatoria</taxon>
        <taxon>Bdelloidea</taxon>
        <taxon>Philodinida</taxon>
        <taxon>Philodinidae</taxon>
        <taxon>Rotaria</taxon>
    </lineage>
</organism>
<dbReference type="InterPro" id="IPR019954">
    <property type="entry name" value="Ubiquitin_CS"/>
</dbReference>
<dbReference type="InterPro" id="IPR000626">
    <property type="entry name" value="Ubiquitin-like_dom"/>
</dbReference>
<dbReference type="Proteomes" id="UP000663842">
    <property type="component" value="Unassembled WGS sequence"/>
</dbReference>
<dbReference type="FunFam" id="3.10.20.90:FF:000160">
    <property type="entry name" value="Polyubiquitin-C"/>
    <property type="match status" value="1"/>
</dbReference>
<dbReference type="InterPro" id="IPR050158">
    <property type="entry name" value="Ubiquitin_ubiquitin-like"/>
</dbReference>
<feature type="domain" description="Ubiquitin-like" evidence="1">
    <location>
        <begin position="250"/>
        <end position="325"/>
    </location>
</feature>
<dbReference type="PROSITE" id="PS50053">
    <property type="entry name" value="UBIQUITIN_2"/>
    <property type="match status" value="1"/>
</dbReference>
<comment type="caution">
    <text evidence="2">The sequence shown here is derived from an EMBL/GenBank/DDBJ whole genome shotgun (WGS) entry which is preliminary data.</text>
</comment>
<reference evidence="2" key="1">
    <citation type="submission" date="2021-02" db="EMBL/GenBank/DDBJ databases">
        <authorList>
            <person name="Nowell W R."/>
        </authorList>
    </citation>
    <scope>NUCLEOTIDE SEQUENCE</scope>
</reference>
<evidence type="ECO:0000313" key="2">
    <source>
        <dbReference type="EMBL" id="CAF4116803.1"/>
    </source>
</evidence>
<name>A0A819W3K9_9BILA</name>
<dbReference type="SMART" id="SM00213">
    <property type="entry name" value="UBQ"/>
    <property type="match status" value="1"/>
</dbReference>
<evidence type="ECO:0000259" key="1">
    <source>
        <dbReference type="PROSITE" id="PS50053"/>
    </source>
</evidence>
<gene>
    <name evidence="2" type="ORF">UXM345_LOCUS23163</name>
</gene>
<dbReference type="Pfam" id="PF00240">
    <property type="entry name" value="ubiquitin"/>
    <property type="match status" value="1"/>
</dbReference>
<dbReference type="PROSITE" id="PS00299">
    <property type="entry name" value="UBIQUITIN_1"/>
    <property type="match status" value="1"/>
</dbReference>
<dbReference type="PANTHER" id="PTHR10666">
    <property type="entry name" value="UBIQUITIN"/>
    <property type="match status" value="1"/>
</dbReference>
<proteinExistence type="predicted"/>
<dbReference type="EMBL" id="CAJOBF010003941">
    <property type="protein sequence ID" value="CAF4116803.1"/>
    <property type="molecule type" value="Genomic_DNA"/>
</dbReference>
<dbReference type="PRINTS" id="PR00348">
    <property type="entry name" value="UBIQUITIN"/>
</dbReference>
<dbReference type="InterPro" id="IPR029071">
    <property type="entry name" value="Ubiquitin-like_domsf"/>
</dbReference>
<dbReference type="InterPro" id="IPR019956">
    <property type="entry name" value="Ubiquitin_dom"/>
</dbReference>
<accession>A0A819W3K9</accession>
<dbReference type="Gene3D" id="3.10.20.90">
    <property type="entry name" value="Phosphatidylinositol 3-kinase Catalytic Subunit, Chain A, domain 1"/>
    <property type="match status" value="1"/>
</dbReference>
<dbReference type="AlphaFoldDB" id="A0A819W3K9"/>
<protein>
    <recommendedName>
        <fullName evidence="1">Ubiquitin-like domain-containing protein</fullName>
    </recommendedName>
</protein>